<comment type="caution">
    <text evidence="1">The sequence shown here is derived from an EMBL/GenBank/DDBJ whole genome shotgun (WGS) entry which is preliminary data.</text>
</comment>
<name>A0ABQ1PDA5_9ENTE</name>
<evidence type="ECO:0000313" key="2">
    <source>
        <dbReference type="Proteomes" id="UP000630615"/>
    </source>
</evidence>
<dbReference type="SUPFAM" id="SSF160379">
    <property type="entry name" value="SP0830-like"/>
    <property type="match status" value="1"/>
</dbReference>
<protein>
    <recommendedName>
        <fullName evidence="3">DUF1697 domain-containing protein</fullName>
    </recommendedName>
</protein>
<dbReference type="Proteomes" id="UP000630615">
    <property type="component" value="Unassembled WGS sequence"/>
</dbReference>
<gene>
    <name evidence="1" type="ORF">GCM10011573_25860</name>
</gene>
<dbReference type="EMBL" id="BMKI01000006">
    <property type="protein sequence ID" value="GGC95011.1"/>
    <property type="molecule type" value="Genomic_DNA"/>
</dbReference>
<evidence type="ECO:0000313" key="1">
    <source>
        <dbReference type="EMBL" id="GGC95011.1"/>
    </source>
</evidence>
<dbReference type="Pfam" id="PF08002">
    <property type="entry name" value="DUF1697"/>
    <property type="match status" value="1"/>
</dbReference>
<proteinExistence type="predicted"/>
<dbReference type="PANTHER" id="PTHR36439">
    <property type="entry name" value="BLL4334 PROTEIN"/>
    <property type="match status" value="1"/>
</dbReference>
<sequence length="181" mass="20305">MKKYIALLRGINVSGKNKIAMSKLKTACETLGFTNVTTYINSGNILFNSTISVREELVDLIQRSIKENFGLEVPVMVLTAEELSTVFANAPEWWGTADKEVYHNTIFMIAPTTVEEVVEVIGEAKSEIEQIHLYENVIFWTANLKSFSKTRWSKIASSTVNSKVTIRNANTVKKLLELAKT</sequence>
<dbReference type="PANTHER" id="PTHR36439:SF1">
    <property type="entry name" value="DUF1697 DOMAIN-CONTAINING PROTEIN"/>
    <property type="match status" value="1"/>
</dbReference>
<organism evidence="1 2">
    <name type="scientific">Enterococcus wangshanyuanii</name>
    <dbReference type="NCBI Taxonomy" id="2005703"/>
    <lineage>
        <taxon>Bacteria</taxon>
        <taxon>Bacillati</taxon>
        <taxon>Bacillota</taxon>
        <taxon>Bacilli</taxon>
        <taxon>Lactobacillales</taxon>
        <taxon>Enterococcaceae</taxon>
        <taxon>Enterococcus</taxon>
    </lineage>
</organism>
<reference evidence="2" key="1">
    <citation type="journal article" date="2019" name="Int. J. Syst. Evol. Microbiol.">
        <title>The Global Catalogue of Microorganisms (GCM) 10K type strain sequencing project: providing services to taxonomists for standard genome sequencing and annotation.</title>
        <authorList>
            <consortium name="The Broad Institute Genomics Platform"/>
            <consortium name="The Broad Institute Genome Sequencing Center for Infectious Disease"/>
            <person name="Wu L."/>
            <person name="Ma J."/>
        </authorList>
    </citation>
    <scope>NUCLEOTIDE SEQUENCE [LARGE SCALE GENOMIC DNA]</scope>
    <source>
        <strain evidence="2">CGMCC 1.15942</strain>
    </source>
</reference>
<dbReference type="RefSeq" id="WP_088270538.1">
    <property type="nucleotide sequence ID" value="NZ_BMKI01000006.1"/>
</dbReference>
<keyword evidence="2" id="KW-1185">Reference proteome</keyword>
<dbReference type="Gene3D" id="3.30.70.1260">
    <property type="entry name" value="bacterial protein sp0830 like"/>
    <property type="match status" value="1"/>
</dbReference>
<dbReference type="PIRSF" id="PIRSF008502">
    <property type="entry name" value="UCP008502"/>
    <property type="match status" value="1"/>
</dbReference>
<dbReference type="Gene3D" id="3.30.70.1280">
    <property type="entry name" value="SP0830-like domains"/>
    <property type="match status" value="1"/>
</dbReference>
<dbReference type="InterPro" id="IPR012545">
    <property type="entry name" value="DUF1697"/>
</dbReference>
<accession>A0ABQ1PDA5</accession>
<evidence type="ECO:0008006" key="3">
    <source>
        <dbReference type="Google" id="ProtNLM"/>
    </source>
</evidence>